<reference evidence="2 3" key="1">
    <citation type="journal article" date="2013" name="BMC Genomics">
        <title>Genomics-driven discovery of the pneumocandin biosynthetic gene cluster in the fungus Glarea lozoyensis.</title>
        <authorList>
            <person name="Chen L."/>
            <person name="Yue Q."/>
            <person name="Zhang X."/>
            <person name="Xiang M."/>
            <person name="Wang C."/>
            <person name="Li S."/>
            <person name="Che Y."/>
            <person name="Ortiz-Lopez F.J."/>
            <person name="Bills G.F."/>
            <person name="Liu X."/>
            <person name="An Z."/>
        </authorList>
    </citation>
    <scope>NUCLEOTIDE SEQUENCE [LARGE SCALE GENOMIC DNA]</scope>
    <source>
        <strain evidence="3">ATCC 20868 / MF5171</strain>
    </source>
</reference>
<gene>
    <name evidence="2" type="ORF">GLAREA_05889</name>
</gene>
<sequence>MSRPNERRSSTASNRGSKPKDPYAHGTTLARDGTYGTINVTRTETRGTRDTPSSSRRPSSPVVHGTKLNRDSRSSSTQQGSKIASPRAETMLNRDRRDSSSSARPSSSRPIPPASTVLHRDQSSSSRQPPQSSVIPPARTVLHRDQSSSSRHPPHTQINTPPARTVLHRDQQSQAPAPVQSNRQKTLLRTERDVAMASRMMNIQSMNPKERQEQEKWCQEQIKLSGSCPARFDWVRKKNGFHCKGGNHFITDKLLAMGNGFCYVTSEFSYDWLLLAGQCNDPRANQWSGPYKLTGGNFRPHQMQVQYCDGIPCGKQVQGHELGIEPITPAQWAELESRQHALRVHLAMHGNFEDRLHAEDWLAIFNHARSPSRMDRLEAAQAVAEMQAARQMQGLI</sequence>
<feature type="compositionally biased region" description="Low complexity" evidence="1">
    <location>
        <begin position="123"/>
        <end position="137"/>
    </location>
</feature>
<keyword evidence="3" id="KW-1185">Reference proteome</keyword>
<dbReference type="RefSeq" id="XP_008079494.1">
    <property type="nucleotide sequence ID" value="XM_008081303.1"/>
</dbReference>
<evidence type="ECO:0000313" key="3">
    <source>
        <dbReference type="Proteomes" id="UP000016922"/>
    </source>
</evidence>
<dbReference type="GeneID" id="19464943"/>
<dbReference type="EMBL" id="KE145358">
    <property type="protein sequence ID" value="EPE32877.1"/>
    <property type="molecule type" value="Genomic_DNA"/>
</dbReference>
<evidence type="ECO:0000256" key="1">
    <source>
        <dbReference type="SAM" id="MobiDB-lite"/>
    </source>
</evidence>
<dbReference type="HOGENOM" id="CLU_696483_0_0_1"/>
<dbReference type="Proteomes" id="UP000016922">
    <property type="component" value="Unassembled WGS sequence"/>
</dbReference>
<feature type="region of interest" description="Disordered" evidence="1">
    <location>
        <begin position="1"/>
        <end position="184"/>
    </location>
</feature>
<dbReference type="OrthoDB" id="4746642at2759"/>
<feature type="compositionally biased region" description="Polar residues" evidence="1">
    <location>
        <begin position="147"/>
        <end position="162"/>
    </location>
</feature>
<name>S3D309_GLAL2</name>
<dbReference type="KEGG" id="glz:GLAREA_05889"/>
<organism evidence="2 3">
    <name type="scientific">Glarea lozoyensis (strain ATCC 20868 / MF5171)</name>
    <dbReference type="NCBI Taxonomy" id="1116229"/>
    <lineage>
        <taxon>Eukaryota</taxon>
        <taxon>Fungi</taxon>
        <taxon>Dikarya</taxon>
        <taxon>Ascomycota</taxon>
        <taxon>Pezizomycotina</taxon>
        <taxon>Leotiomycetes</taxon>
        <taxon>Helotiales</taxon>
        <taxon>Helotiaceae</taxon>
        <taxon>Glarea</taxon>
    </lineage>
</organism>
<dbReference type="AlphaFoldDB" id="S3D309"/>
<feature type="compositionally biased region" description="Low complexity" evidence="1">
    <location>
        <begin position="52"/>
        <end position="61"/>
    </location>
</feature>
<evidence type="ECO:0000313" key="2">
    <source>
        <dbReference type="EMBL" id="EPE32877.1"/>
    </source>
</evidence>
<accession>S3D309</accession>
<feature type="compositionally biased region" description="Polar residues" evidence="1">
    <location>
        <begin position="172"/>
        <end position="184"/>
    </location>
</feature>
<protein>
    <submittedName>
        <fullName evidence="2">Uncharacterized protein</fullName>
    </submittedName>
</protein>
<feature type="compositionally biased region" description="Low complexity" evidence="1">
    <location>
        <begin position="100"/>
        <end position="109"/>
    </location>
</feature>
<proteinExistence type="predicted"/>